<keyword evidence="4" id="KW-1185">Reference proteome</keyword>
<feature type="compositionally biased region" description="Basic and acidic residues" evidence="1">
    <location>
        <begin position="933"/>
        <end position="950"/>
    </location>
</feature>
<feature type="compositionally biased region" description="Polar residues" evidence="1">
    <location>
        <begin position="33"/>
        <end position="55"/>
    </location>
</feature>
<feature type="region of interest" description="Disordered" evidence="1">
    <location>
        <begin position="796"/>
        <end position="950"/>
    </location>
</feature>
<dbReference type="PANTHER" id="PTHR47558">
    <property type="entry name" value="HISTONE DEACETYLASE HOS3"/>
    <property type="match status" value="1"/>
</dbReference>
<evidence type="ECO:0000313" key="4">
    <source>
        <dbReference type="Proteomes" id="UP001271007"/>
    </source>
</evidence>
<feature type="compositionally biased region" description="Low complexity" evidence="1">
    <location>
        <begin position="833"/>
        <end position="844"/>
    </location>
</feature>
<gene>
    <name evidence="3" type="primary">HOS3</name>
    <name evidence="3" type="ORF">LTR09_007622</name>
</gene>
<feature type="compositionally biased region" description="Polar residues" evidence="1">
    <location>
        <begin position="1076"/>
        <end position="1091"/>
    </location>
</feature>
<dbReference type="AlphaFoldDB" id="A0AAJ0DIU4"/>
<feature type="region of interest" description="Disordered" evidence="1">
    <location>
        <begin position="1"/>
        <end position="116"/>
    </location>
</feature>
<sequence>MDPSTGALPALDVGQANNNVSSSKSPSAMHSPIASTPTTPNLRTPTFTRTSSHAATSPLKEFSPNPPATVRRTSSAMSFNNRPSTSPGLKKKTSRSSLGAGAEENDKRPTPKRSISNLITGLREAHGKMESIEEPIPLTAPQIAVEHFARELIAHGQLECEAETMVIFHDACYGHRYSRLKTTKSTLSMIVERPERIHASVLGASTAYVRLGRHHAGERNAPQPEFREAVPPPFKIRRTGRTLDITSSYVTNVHGTAWMGELRGMCEMAGERIAAGAKELSRAETTSEDAERKRLHEGDLYLSAESLNAFQGALGGVADAVDAVFSPGQTKKAFVAVRPPGHHCSADHPSGFCWLNNVHVGIEYAAQTYGLTHAAMLDFDLHHGDGSQAITWQRNSKNNEKRLNAKPHSKLKLGPDIGYYSLHDINSYPCEMGDDEKVQAASLCIDNAHGQSIWNVHLEEWKSEGDFWTLYEGKYRVLLDKARGFLRYHTKRLRSEGKVVPKAAIFISAGFDASEWEGAGMQRHKVNVPTEFYARFTRDVVELAQEEGLGCDGRIISVLEGGYSDRALCSGVLSHLSGLCATPAPAVKKESSNDLPLDQMMRGLGINGTLTPSKLSYDKSWWSATNLTALELKVNPPPPALAKKMRVGQQPTYATPTESFAYKVVDTDKFARSISGTMRDVARPVRPPTPPAPEVDWVIATQELSKLLIPTDRQTRSCTPEELAGPKTHKPRVSAIPAAALEESAKPRQLRDRKAKGPAGYAVSSHSDELESVRSVSRSSRRQTIADFAVINSEPAEPVHQRRASRRLSAGSTLSSIGGNLDPAPPPVPTLPTPAGAPRTAGAMRPPPPSGPGVQVKKTRAPAATTAVARTKKAATSSAPVSPQSKRSGLPSAPPSQAPPPGLPADPRPPTTNGAGDLDALTSSMKKVTLKVGTREEHDRKQKEKLDAERRARALKAAETRRTNAAAKKAAAAGVKDGILPLGGLGFMAPVGPAPVVIKEAANEPEAQMAVSEAQIAPPEDQMAAPGDQMAAPENQMAVPEPPAAMPVADLADRMQDVELTKAPVIAKAEPVASALPSQAQTGGSRKSSYFYTPPHAHPRAKPAPSQPSQPAQPSLPPPQEQAELPREPLAESENAYLPTQHKQPDGTVPQTVADKGIEEAPGSGFGVPQIPPSMGGQMLPVWSSTGPIPFAAPMKQEQPTEHRTEQITFQPPELVDEVEQSNGDVPGATMPTQDMVFTQEQSIWDVPETPQR</sequence>
<reference evidence="3" key="1">
    <citation type="submission" date="2023-04" db="EMBL/GenBank/DDBJ databases">
        <title>Black Yeasts Isolated from many extreme environments.</title>
        <authorList>
            <person name="Coleine C."/>
            <person name="Stajich J.E."/>
            <person name="Selbmann L."/>
        </authorList>
    </citation>
    <scope>NUCLEOTIDE SEQUENCE</scope>
    <source>
        <strain evidence="3">CCFEE 5312</strain>
    </source>
</reference>
<evidence type="ECO:0000256" key="1">
    <source>
        <dbReference type="SAM" id="MobiDB-lite"/>
    </source>
</evidence>
<feature type="compositionally biased region" description="Low complexity" evidence="1">
    <location>
        <begin position="861"/>
        <end position="880"/>
    </location>
</feature>
<feature type="domain" description="Histone deacetylase" evidence="2">
    <location>
        <begin position="245"/>
        <end position="578"/>
    </location>
</feature>
<keyword evidence="3" id="KW-0378">Hydrolase</keyword>
<dbReference type="InterPro" id="IPR023696">
    <property type="entry name" value="Ureohydrolase_dom_sf"/>
</dbReference>
<feature type="compositionally biased region" description="Pro residues" evidence="1">
    <location>
        <begin position="892"/>
        <end position="910"/>
    </location>
</feature>
<feature type="compositionally biased region" description="Low complexity" evidence="1">
    <location>
        <begin position="21"/>
        <end position="31"/>
    </location>
</feature>
<proteinExistence type="predicted"/>
<dbReference type="SUPFAM" id="SSF52768">
    <property type="entry name" value="Arginase/deacetylase"/>
    <property type="match status" value="1"/>
</dbReference>
<dbReference type="InterPro" id="IPR053244">
    <property type="entry name" value="HDAC_HD_type_1"/>
</dbReference>
<dbReference type="EC" id="3.5.1.98" evidence="3"/>
<dbReference type="Pfam" id="PF00850">
    <property type="entry name" value="Hist_deacetyl"/>
    <property type="match status" value="1"/>
</dbReference>
<feature type="compositionally biased region" description="Pro residues" evidence="1">
    <location>
        <begin position="823"/>
        <end position="832"/>
    </location>
</feature>
<dbReference type="PANTHER" id="PTHR47558:SF1">
    <property type="entry name" value="HISTONE DEACETYLASE HOS3"/>
    <property type="match status" value="1"/>
</dbReference>
<feature type="region of interest" description="Disordered" evidence="1">
    <location>
        <begin position="1073"/>
        <end position="1214"/>
    </location>
</feature>
<comment type="caution">
    <text evidence="3">The sequence shown here is derived from an EMBL/GenBank/DDBJ whole genome shotgun (WGS) entry which is preliminary data.</text>
</comment>
<name>A0AAJ0DIU4_9PEZI</name>
<accession>A0AAJ0DIU4</accession>
<dbReference type="InterPro" id="IPR000286">
    <property type="entry name" value="HDACs"/>
</dbReference>
<dbReference type="Proteomes" id="UP001271007">
    <property type="component" value="Unassembled WGS sequence"/>
</dbReference>
<feature type="compositionally biased region" description="Basic and acidic residues" evidence="1">
    <location>
        <begin position="743"/>
        <end position="752"/>
    </location>
</feature>
<evidence type="ECO:0000259" key="2">
    <source>
        <dbReference type="Pfam" id="PF00850"/>
    </source>
</evidence>
<dbReference type="EMBL" id="JAWDJX010000027">
    <property type="protein sequence ID" value="KAK3051226.1"/>
    <property type="molecule type" value="Genomic_DNA"/>
</dbReference>
<dbReference type="InterPro" id="IPR037138">
    <property type="entry name" value="His_deacetylse_dom_sf"/>
</dbReference>
<organism evidence="3 4">
    <name type="scientific">Extremus antarcticus</name>
    <dbReference type="NCBI Taxonomy" id="702011"/>
    <lineage>
        <taxon>Eukaryota</taxon>
        <taxon>Fungi</taxon>
        <taxon>Dikarya</taxon>
        <taxon>Ascomycota</taxon>
        <taxon>Pezizomycotina</taxon>
        <taxon>Dothideomycetes</taxon>
        <taxon>Dothideomycetidae</taxon>
        <taxon>Mycosphaerellales</taxon>
        <taxon>Extremaceae</taxon>
        <taxon>Extremus</taxon>
    </lineage>
</organism>
<feature type="compositionally biased region" description="Low complexity" evidence="1">
    <location>
        <begin position="1103"/>
        <end position="1113"/>
    </location>
</feature>
<dbReference type="GO" id="GO:0010468">
    <property type="term" value="P:regulation of gene expression"/>
    <property type="evidence" value="ECO:0007669"/>
    <property type="project" value="UniProtKB-ARBA"/>
</dbReference>
<dbReference type="GO" id="GO:0141221">
    <property type="term" value="F:histone deacetylase activity, hydrolytic mechanism"/>
    <property type="evidence" value="ECO:0007669"/>
    <property type="project" value="UniProtKB-EC"/>
</dbReference>
<dbReference type="PRINTS" id="PR01270">
    <property type="entry name" value="HDASUPER"/>
</dbReference>
<protein>
    <submittedName>
        <fullName evidence="3">Histone deacetylase</fullName>
        <ecNumber evidence="3">3.5.1.98</ecNumber>
    </submittedName>
</protein>
<dbReference type="CDD" id="cd09998">
    <property type="entry name" value="HDAC_Hos3"/>
    <property type="match status" value="1"/>
</dbReference>
<feature type="compositionally biased region" description="Polar residues" evidence="1">
    <location>
        <begin position="71"/>
        <end position="87"/>
    </location>
</feature>
<dbReference type="FunFam" id="3.40.800.20:FF:000011">
    <property type="entry name" value="Histone deacetylase HOS3"/>
    <property type="match status" value="1"/>
</dbReference>
<dbReference type="GO" id="GO:0005634">
    <property type="term" value="C:nucleus"/>
    <property type="evidence" value="ECO:0007669"/>
    <property type="project" value="TreeGrafter"/>
</dbReference>
<feature type="region of interest" description="Disordered" evidence="1">
    <location>
        <begin position="740"/>
        <end position="781"/>
    </location>
</feature>
<dbReference type="InterPro" id="IPR023801">
    <property type="entry name" value="His_deacetylse_dom"/>
</dbReference>
<dbReference type="Gene3D" id="3.40.800.20">
    <property type="entry name" value="Histone deacetylase domain"/>
    <property type="match status" value="1"/>
</dbReference>
<evidence type="ECO:0000313" key="3">
    <source>
        <dbReference type="EMBL" id="KAK3051226.1"/>
    </source>
</evidence>